<comment type="caution">
    <text evidence="1">The sequence shown here is derived from an EMBL/GenBank/DDBJ whole genome shotgun (WGS) entry which is preliminary data.</text>
</comment>
<keyword evidence="2" id="KW-1185">Reference proteome</keyword>
<dbReference type="Proteomes" id="UP000765509">
    <property type="component" value="Unassembled WGS sequence"/>
</dbReference>
<proteinExistence type="predicted"/>
<dbReference type="EMBL" id="AVOT02009511">
    <property type="protein sequence ID" value="MBW0488243.1"/>
    <property type="molecule type" value="Genomic_DNA"/>
</dbReference>
<reference evidence="1" key="1">
    <citation type="submission" date="2021-03" db="EMBL/GenBank/DDBJ databases">
        <title>Draft genome sequence of rust myrtle Austropuccinia psidii MF-1, a brazilian biotype.</title>
        <authorList>
            <person name="Quecine M.C."/>
            <person name="Pachon D.M.R."/>
            <person name="Bonatelli M.L."/>
            <person name="Correr F.H."/>
            <person name="Franceschini L.M."/>
            <person name="Leite T.F."/>
            <person name="Margarido G.R.A."/>
            <person name="Almeida C.A."/>
            <person name="Ferrarezi J.A."/>
            <person name="Labate C.A."/>
        </authorList>
    </citation>
    <scope>NUCLEOTIDE SEQUENCE</scope>
    <source>
        <strain evidence="1">MF-1</strain>
    </source>
</reference>
<name>A0A9Q3H1D4_9BASI</name>
<evidence type="ECO:0000313" key="2">
    <source>
        <dbReference type="Proteomes" id="UP000765509"/>
    </source>
</evidence>
<evidence type="ECO:0000313" key="1">
    <source>
        <dbReference type="EMBL" id="MBW0488243.1"/>
    </source>
</evidence>
<dbReference type="AlphaFoldDB" id="A0A9Q3H1D4"/>
<protein>
    <submittedName>
        <fullName evidence="1">Uncharacterized protein</fullName>
    </submittedName>
</protein>
<gene>
    <name evidence="1" type="ORF">O181_027958</name>
</gene>
<organism evidence="1 2">
    <name type="scientific">Austropuccinia psidii MF-1</name>
    <dbReference type="NCBI Taxonomy" id="1389203"/>
    <lineage>
        <taxon>Eukaryota</taxon>
        <taxon>Fungi</taxon>
        <taxon>Dikarya</taxon>
        <taxon>Basidiomycota</taxon>
        <taxon>Pucciniomycotina</taxon>
        <taxon>Pucciniomycetes</taxon>
        <taxon>Pucciniales</taxon>
        <taxon>Sphaerophragmiaceae</taxon>
        <taxon>Austropuccinia</taxon>
    </lineage>
</organism>
<accession>A0A9Q3H1D4</accession>
<sequence length="71" mass="8334">MNIIYKEGKGHTNWYFLGRWPLDSVRINTAYDPEVSTKIPIHFMEIDRRKNFKLSEWAPGSGTLDTDHIEP</sequence>